<evidence type="ECO:0000313" key="4">
    <source>
        <dbReference type="Proteomes" id="UP001319874"/>
    </source>
</evidence>
<reference evidence="3 4" key="1">
    <citation type="journal article" date="2022" name="Front. Microbiol.">
        <title>Identification and characterization of a novel class of self-sufficient cytochrome P450 hydroxylase involved in cyclohexanecarboxylate degradation in Paraburkholderia terrae strain KU-64.</title>
        <authorList>
            <person name="Yamamoto T."/>
            <person name="Hasegawa Y."/>
            <person name="Iwaki H."/>
        </authorList>
    </citation>
    <scope>NUCLEOTIDE SEQUENCE [LARGE SCALE GENOMIC DNA]</scope>
    <source>
        <strain evidence="3 4">KU-64</strain>
    </source>
</reference>
<keyword evidence="4" id="KW-1185">Reference proteome</keyword>
<evidence type="ECO:0000313" key="3">
    <source>
        <dbReference type="EMBL" id="BCZ84893.1"/>
    </source>
</evidence>
<feature type="region of interest" description="Disordered" evidence="1">
    <location>
        <begin position="140"/>
        <end position="160"/>
    </location>
</feature>
<dbReference type="EMBL" id="AP024958">
    <property type="protein sequence ID" value="BCZ84893.1"/>
    <property type="molecule type" value="Genomic_DNA"/>
</dbReference>
<dbReference type="SUPFAM" id="SSF46785">
    <property type="entry name" value="Winged helix' DNA-binding domain"/>
    <property type="match status" value="1"/>
</dbReference>
<dbReference type="PANTHER" id="PTHR33164">
    <property type="entry name" value="TRANSCRIPTIONAL REGULATOR, MARR FAMILY"/>
    <property type="match status" value="1"/>
</dbReference>
<gene>
    <name evidence="3" type="ORF">PTKU64_85680</name>
</gene>
<dbReference type="InterPro" id="IPR036390">
    <property type="entry name" value="WH_DNA-bd_sf"/>
</dbReference>
<dbReference type="InterPro" id="IPR036388">
    <property type="entry name" value="WH-like_DNA-bd_sf"/>
</dbReference>
<name>A0ABN6JVM4_9BURK</name>
<dbReference type="Pfam" id="PF12802">
    <property type="entry name" value="MarR_2"/>
    <property type="match status" value="1"/>
</dbReference>
<dbReference type="Gene3D" id="1.10.10.10">
    <property type="entry name" value="Winged helix-like DNA-binding domain superfamily/Winged helix DNA-binding domain"/>
    <property type="match status" value="1"/>
</dbReference>
<evidence type="ECO:0000259" key="2">
    <source>
        <dbReference type="SMART" id="SM00347"/>
    </source>
</evidence>
<dbReference type="Proteomes" id="UP001319874">
    <property type="component" value="Chromosome 4"/>
</dbReference>
<protein>
    <submittedName>
        <fullName evidence="3">MarR family transcriptional regulator</fullName>
    </submittedName>
</protein>
<dbReference type="InterPro" id="IPR039422">
    <property type="entry name" value="MarR/SlyA-like"/>
</dbReference>
<evidence type="ECO:0000256" key="1">
    <source>
        <dbReference type="SAM" id="MobiDB-lite"/>
    </source>
</evidence>
<dbReference type="PANTHER" id="PTHR33164:SF43">
    <property type="entry name" value="HTH-TYPE TRANSCRIPTIONAL REPRESSOR YETL"/>
    <property type="match status" value="1"/>
</dbReference>
<dbReference type="RefSeq" id="WP_229517024.1">
    <property type="nucleotide sequence ID" value="NZ_AP024958.1"/>
</dbReference>
<dbReference type="InterPro" id="IPR000835">
    <property type="entry name" value="HTH_MarR-typ"/>
</dbReference>
<sequence>MNNRSPGLTKAEFEQLSEFRYQMRRFERFSDQAAHGEGITPLQYLLLLHIKGHSARDWANVSELAECLQAQHHGVVALVSRCEALRLVRRHVSETDRRQVEVHLQKAGEDILSKLAGLHRTELASLGGIFRVPQIDSAQTEHNYPGIHTTPAPDRPRQSR</sequence>
<feature type="domain" description="HTH marR-type" evidence="2">
    <location>
        <begin position="32"/>
        <end position="134"/>
    </location>
</feature>
<dbReference type="SMART" id="SM00347">
    <property type="entry name" value="HTH_MARR"/>
    <property type="match status" value="1"/>
</dbReference>
<organism evidence="3 4">
    <name type="scientific">Paraburkholderia terrae</name>
    <dbReference type="NCBI Taxonomy" id="311230"/>
    <lineage>
        <taxon>Bacteria</taxon>
        <taxon>Pseudomonadati</taxon>
        <taxon>Pseudomonadota</taxon>
        <taxon>Betaproteobacteria</taxon>
        <taxon>Burkholderiales</taxon>
        <taxon>Burkholderiaceae</taxon>
        <taxon>Paraburkholderia</taxon>
    </lineage>
</organism>
<proteinExistence type="predicted"/>
<accession>A0ABN6JVM4</accession>